<dbReference type="CDD" id="cd03144">
    <property type="entry name" value="GATase1_ScBLP_like"/>
    <property type="match status" value="1"/>
</dbReference>
<evidence type="ECO:0000259" key="1">
    <source>
        <dbReference type="PROSITE" id="PS51733"/>
    </source>
</evidence>
<dbReference type="EMBL" id="JABWAB010000004">
    <property type="protein sequence ID" value="KAF6052630.1"/>
    <property type="molecule type" value="Genomic_DNA"/>
</dbReference>
<dbReference type="Gene3D" id="3.30.930.10">
    <property type="entry name" value="Bira Bifunctional Protein, Domain 2"/>
    <property type="match status" value="1"/>
</dbReference>
<gene>
    <name evidence="2" type="ORF">FOB60_002886</name>
</gene>
<dbReference type="PANTHER" id="PTHR12835">
    <property type="entry name" value="BIOTIN PROTEIN LIGASE"/>
    <property type="match status" value="1"/>
</dbReference>
<dbReference type="Pfam" id="PF03099">
    <property type="entry name" value="BPL_LplA_LipB"/>
    <property type="match status" value="1"/>
</dbReference>
<dbReference type="InterPro" id="IPR045864">
    <property type="entry name" value="aa-tRNA-synth_II/BPL/LPL"/>
</dbReference>
<comment type="caution">
    <text evidence="2">The sequence shown here is derived from an EMBL/GenBank/DDBJ whole genome shotgun (WGS) entry which is preliminary data.</text>
</comment>
<dbReference type="GO" id="GO:0004077">
    <property type="term" value="F:biotin--[biotin carboxyl-carrier protein] ligase activity"/>
    <property type="evidence" value="ECO:0007669"/>
    <property type="project" value="TreeGrafter"/>
</dbReference>
<dbReference type="AlphaFoldDB" id="A0A8X7NND3"/>
<reference evidence="2" key="1">
    <citation type="submission" date="2020-03" db="EMBL/GenBank/DDBJ databases">
        <title>FDA dAtabase for Regulatory Grade micrObial Sequences (FDA-ARGOS): Supporting development and validation of Infectious Disease Dx tests.</title>
        <authorList>
            <person name="Campos J."/>
            <person name="Goldberg B."/>
            <person name="Tallon L."/>
            <person name="Sadzewicz L."/>
            <person name="Vavikolanu K."/>
            <person name="Mehta A."/>
            <person name="Aluvathingal J."/>
            <person name="Nadendla S."/>
            <person name="Nandy P."/>
            <person name="Geyer C."/>
            <person name="Yan Y."/>
            <person name="Sichtig H."/>
        </authorList>
    </citation>
    <scope>NUCLEOTIDE SEQUENCE [LARGE SCALE GENOMIC DNA]</scope>
    <source>
        <strain evidence="2">FDAARGOS_652</strain>
    </source>
</reference>
<dbReference type="InterPro" id="IPR019197">
    <property type="entry name" value="Biotin-prot_ligase_N"/>
</dbReference>
<organism evidence="2 3">
    <name type="scientific">Candida parapsilosis</name>
    <name type="common">Yeast</name>
    <dbReference type="NCBI Taxonomy" id="5480"/>
    <lineage>
        <taxon>Eukaryota</taxon>
        <taxon>Fungi</taxon>
        <taxon>Dikarya</taxon>
        <taxon>Ascomycota</taxon>
        <taxon>Saccharomycotina</taxon>
        <taxon>Pichiomycetes</taxon>
        <taxon>Debaryomycetaceae</taxon>
        <taxon>Candida/Lodderomyces clade</taxon>
        <taxon>Candida</taxon>
    </lineage>
</organism>
<evidence type="ECO:0000313" key="3">
    <source>
        <dbReference type="Proteomes" id="UP000590412"/>
    </source>
</evidence>
<dbReference type="GO" id="GO:0005737">
    <property type="term" value="C:cytoplasm"/>
    <property type="evidence" value="ECO:0007669"/>
    <property type="project" value="TreeGrafter"/>
</dbReference>
<name>A0A8X7NND3_CANPA</name>
<dbReference type="InterPro" id="IPR029062">
    <property type="entry name" value="Class_I_gatase-like"/>
</dbReference>
<accession>A0A8X7NND3</accession>
<dbReference type="SUPFAM" id="SSF52317">
    <property type="entry name" value="Class I glutamine amidotransferase-like"/>
    <property type="match status" value="1"/>
</dbReference>
<dbReference type="Gene3D" id="3.40.50.880">
    <property type="match status" value="1"/>
</dbReference>
<sequence>MNVLVYSGPGTTSESVKHCIDSLRLHLSKYYAVLPVNETVLLDEPWMRKTSLLVIPGGTELSYCQVLNGYGNRKIRSYVTKGGKFMGFGAGGYYASSRCEFDVGGPLEVTGTRELGFYPGTCKGPALIKFKYNSAKTAKLAVNNSCLPNAPKSCFNYYNGGGAFLDSSKFGDVEVLARYDVETEVGDKMKAAIVYRKVGKGDVILSGSHPECTPNNLQNVEKKMKNVVTTLKKHDRDRKLFLRELLRKLGLRVCEDIENTTPEITPLYITSPFLGHVSKIWTDLHNHLSIKDGIFEDRNSTFCFQKDTLHCREEHSTSSRVVKFVTSGDVPTTKSTPHFDIEKYFARLCQLSENTVPELGSVLGYAEVITSTHTILEQNPLWLKHLPHGLTLTATTQIAGRGRGNNVWLNPQGVLPATILFKIPQNEVEPSFVITLQYVCGLALIEAILRYGSGPDGAGVGYEDMPLRIKWPNDIYMLKPEFLDFDHEENPGCEEEKYSKVAGSLLGSQCIDGQLYLLWGGGINVSNEAPIMSLNVVLTKLNELRKGKNLPALPAYQLELLLAHIVFTVNQFYSIFKQTGLSSFLPFYYQRWLHSNQKVVVSGHSKGESRTCIIKGITPNYGLLIAQDVNSHDVLHLQPDGNSFDLFKGLVYKKNT</sequence>
<dbReference type="Pfam" id="PF09825">
    <property type="entry name" value="BPL_N"/>
    <property type="match status" value="1"/>
</dbReference>
<proteinExistence type="predicted"/>
<dbReference type="PANTHER" id="PTHR12835:SF5">
    <property type="entry name" value="BIOTIN--PROTEIN LIGASE"/>
    <property type="match status" value="1"/>
</dbReference>
<dbReference type="PROSITE" id="PS51733">
    <property type="entry name" value="BPL_LPL_CATALYTIC"/>
    <property type="match status" value="1"/>
</dbReference>
<keyword evidence="2" id="KW-0436">Ligase</keyword>
<feature type="domain" description="BPL/LPL catalytic" evidence="1">
    <location>
        <begin position="354"/>
        <end position="577"/>
    </location>
</feature>
<dbReference type="OrthoDB" id="10250105at2759"/>
<dbReference type="Proteomes" id="UP000590412">
    <property type="component" value="Unassembled WGS sequence"/>
</dbReference>
<evidence type="ECO:0000313" key="2">
    <source>
        <dbReference type="EMBL" id="KAF6052630.1"/>
    </source>
</evidence>
<dbReference type="SUPFAM" id="SSF55681">
    <property type="entry name" value="Class II aaRS and biotin synthetases"/>
    <property type="match status" value="1"/>
</dbReference>
<dbReference type="InterPro" id="IPR004143">
    <property type="entry name" value="BPL_LPL_catalytic"/>
</dbReference>
<protein>
    <submittedName>
        <fullName evidence="2">Biotin-protein ligase, N terminal family protein</fullName>
    </submittedName>
</protein>